<gene>
    <name evidence="1" type="ORF">BpHYR1_028917</name>
</gene>
<accession>A0A3M7PTW9</accession>
<proteinExistence type="predicted"/>
<evidence type="ECO:0000313" key="1">
    <source>
        <dbReference type="EMBL" id="RNA02108.1"/>
    </source>
</evidence>
<sequence>MAIEIRVPKIANSLKTTARLACGGVLHERSPMRSSRACAQTLLKQPSAALERRSARACAQALLKPYPSEIEKITLKTIIGHF</sequence>
<dbReference type="Proteomes" id="UP000276133">
    <property type="component" value="Unassembled WGS sequence"/>
</dbReference>
<evidence type="ECO:0000313" key="2">
    <source>
        <dbReference type="Proteomes" id="UP000276133"/>
    </source>
</evidence>
<dbReference type="EMBL" id="REGN01009046">
    <property type="protein sequence ID" value="RNA02108.1"/>
    <property type="molecule type" value="Genomic_DNA"/>
</dbReference>
<name>A0A3M7PTW9_BRAPC</name>
<comment type="caution">
    <text evidence="1">The sequence shown here is derived from an EMBL/GenBank/DDBJ whole genome shotgun (WGS) entry which is preliminary data.</text>
</comment>
<reference evidence="1 2" key="1">
    <citation type="journal article" date="2018" name="Sci. Rep.">
        <title>Genomic signatures of local adaptation to the degree of environmental predictability in rotifers.</title>
        <authorList>
            <person name="Franch-Gras L."/>
            <person name="Hahn C."/>
            <person name="Garcia-Roger E.M."/>
            <person name="Carmona M.J."/>
            <person name="Serra M."/>
            <person name="Gomez A."/>
        </authorList>
    </citation>
    <scope>NUCLEOTIDE SEQUENCE [LARGE SCALE GENOMIC DNA]</scope>
    <source>
        <strain evidence="1">HYR1</strain>
    </source>
</reference>
<dbReference type="AlphaFoldDB" id="A0A3M7PTW9"/>
<organism evidence="1 2">
    <name type="scientific">Brachionus plicatilis</name>
    <name type="common">Marine rotifer</name>
    <name type="synonym">Brachionus muelleri</name>
    <dbReference type="NCBI Taxonomy" id="10195"/>
    <lineage>
        <taxon>Eukaryota</taxon>
        <taxon>Metazoa</taxon>
        <taxon>Spiralia</taxon>
        <taxon>Gnathifera</taxon>
        <taxon>Rotifera</taxon>
        <taxon>Eurotatoria</taxon>
        <taxon>Monogononta</taxon>
        <taxon>Pseudotrocha</taxon>
        <taxon>Ploima</taxon>
        <taxon>Brachionidae</taxon>
        <taxon>Brachionus</taxon>
    </lineage>
</organism>
<protein>
    <submittedName>
        <fullName evidence="1">Uncharacterized protein</fullName>
    </submittedName>
</protein>
<keyword evidence="2" id="KW-1185">Reference proteome</keyword>